<evidence type="ECO:0000259" key="6">
    <source>
        <dbReference type="SMART" id="SM00528"/>
    </source>
</evidence>
<organism evidence="7 8">
    <name type="scientific">Lampropedia hyalina DSM 16112</name>
    <dbReference type="NCBI Taxonomy" id="1122156"/>
    <lineage>
        <taxon>Bacteria</taxon>
        <taxon>Pseudomonadati</taxon>
        <taxon>Pseudomonadota</taxon>
        <taxon>Betaproteobacteria</taxon>
        <taxon>Burkholderiales</taxon>
        <taxon>Comamonadaceae</taxon>
        <taxon>Lampropedia</taxon>
    </lineage>
</organism>
<proteinExistence type="inferred from homology"/>
<dbReference type="Proteomes" id="UP000184327">
    <property type="component" value="Unassembled WGS sequence"/>
</dbReference>
<dbReference type="Gene3D" id="4.10.430.30">
    <property type="match status" value="1"/>
</dbReference>
<dbReference type="PANTHER" id="PTHR38097">
    <property type="match status" value="1"/>
</dbReference>
<dbReference type="SUPFAM" id="SSF81273">
    <property type="entry name" value="H-NS histone-like proteins"/>
    <property type="match status" value="1"/>
</dbReference>
<sequence>MSNPTLDELLSQQQTLQQQIDEARLRESGEALQQIKALIKKFDFTPEQVFAAGKSSTEVKKVQPKYRNPATGETWTGRGKPPLWIQNQDREQFLIA</sequence>
<evidence type="ECO:0000256" key="2">
    <source>
        <dbReference type="ARBA" id="ARBA00010610"/>
    </source>
</evidence>
<reference evidence="7 8" key="1">
    <citation type="submission" date="2016-11" db="EMBL/GenBank/DDBJ databases">
        <authorList>
            <person name="Jaros S."/>
            <person name="Januszkiewicz K."/>
            <person name="Wedrychowicz H."/>
        </authorList>
    </citation>
    <scope>NUCLEOTIDE SEQUENCE [LARGE SCALE GENOMIC DNA]</scope>
    <source>
        <strain evidence="7 8">DSM 16112</strain>
    </source>
</reference>
<dbReference type="EMBL" id="FQUZ01000021">
    <property type="protein sequence ID" value="SHF40355.1"/>
    <property type="molecule type" value="Genomic_DNA"/>
</dbReference>
<dbReference type="GO" id="GO:0003677">
    <property type="term" value="F:DNA binding"/>
    <property type="evidence" value="ECO:0007669"/>
    <property type="project" value="UniProtKB-KW"/>
</dbReference>
<name>A0A1M5BD72_9BURK</name>
<evidence type="ECO:0000256" key="1">
    <source>
        <dbReference type="ARBA" id="ARBA00004453"/>
    </source>
</evidence>
<evidence type="ECO:0000256" key="3">
    <source>
        <dbReference type="ARBA" id="ARBA00022490"/>
    </source>
</evidence>
<dbReference type="SMART" id="SM00528">
    <property type="entry name" value="HNS"/>
    <property type="match status" value="1"/>
</dbReference>
<dbReference type="STRING" id="1122156.SAMN02745117_01878"/>
<dbReference type="Pfam" id="PF00816">
    <property type="entry name" value="Histone_HNS"/>
    <property type="match status" value="1"/>
</dbReference>
<keyword evidence="3" id="KW-0963">Cytoplasm</keyword>
<keyword evidence="4 7" id="KW-0238">DNA-binding</keyword>
<keyword evidence="8" id="KW-1185">Reference proteome</keyword>
<evidence type="ECO:0000256" key="4">
    <source>
        <dbReference type="ARBA" id="ARBA00023125"/>
    </source>
</evidence>
<feature type="region of interest" description="Disordered" evidence="5">
    <location>
        <begin position="62"/>
        <end position="83"/>
    </location>
</feature>
<dbReference type="AlphaFoldDB" id="A0A1M5BD72"/>
<evidence type="ECO:0000313" key="8">
    <source>
        <dbReference type="Proteomes" id="UP000184327"/>
    </source>
</evidence>
<accession>A0A1M5BD72</accession>
<feature type="domain" description="DNA-binding protein H-NS-like C-terminal" evidence="6">
    <location>
        <begin position="56"/>
        <end position="95"/>
    </location>
</feature>
<protein>
    <submittedName>
        <fullName evidence="7">DNA-binding protein H-NS</fullName>
    </submittedName>
</protein>
<dbReference type="PANTHER" id="PTHR38097:SF2">
    <property type="entry name" value="DNA-BINDING PROTEIN STPA"/>
    <property type="match status" value="1"/>
</dbReference>
<dbReference type="RefSeq" id="WP_073356436.1">
    <property type="nucleotide sequence ID" value="NZ_FQUZ01000021.1"/>
</dbReference>
<comment type="similarity">
    <text evidence="2">Belongs to the histone-like protein H-NS family.</text>
</comment>
<evidence type="ECO:0000256" key="5">
    <source>
        <dbReference type="SAM" id="MobiDB-lite"/>
    </source>
</evidence>
<dbReference type="InterPro" id="IPR027444">
    <property type="entry name" value="H-NS_C_dom"/>
</dbReference>
<gene>
    <name evidence="7" type="ORF">SAMN02745117_01878</name>
</gene>
<comment type="subcellular location">
    <subcellularLocation>
        <location evidence="1">Cytoplasm</location>
        <location evidence="1">Nucleoid</location>
    </subcellularLocation>
</comment>
<evidence type="ECO:0000313" key="7">
    <source>
        <dbReference type="EMBL" id="SHF40355.1"/>
    </source>
</evidence>
<dbReference type="OrthoDB" id="5297879at2"/>
<dbReference type="GO" id="GO:0009295">
    <property type="term" value="C:nucleoid"/>
    <property type="evidence" value="ECO:0007669"/>
    <property type="project" value="UniProtKB-SubCell"/>
</dbReference>